<name>A0A080LYC5_9PROT</name>
<accession>A0A080LYC5</accession>
<gene>
    <name evidence="1" type="ORF">AW09_000906</name>
</gene>
<evidence type="ECO:0000313" key="1">
    <source>
        <dbReference type="EMBL" id="KFB73823.1"/>
    </source>
</evidence>
<protein>
    <submittedName>
        <fullName evidence="1">Uncharacterized protein</fullName>
    </submittedName>
</protein>
<organism evidence="1 2">
    <name type="scientific">Candidatus Accumulibacter phosphatis</name>
    <dbReference type="NCBI Taxonomy" id="327160"/>
    <lineage>
        <taxon>Bacteria</taxon>
        <taxon>Pseudomonadati</taxon>
        <taxon>Pseudomonadota</taxon>
        <taxon>Betaproteobacteria</taxon>
        <taxon>Candidatus Accumulibacter</taxon>
    </lineage>
</organism>
<reference evidence="1 2" key="1">
    <citation type="submission" date="2014-02" db="EMBL/GenBank/DDBJ databases">
        <title>Expanding our view of genomic diversity in Candidatus Accumulibacter clades.</title>
        <authorList>
            <person name="Skennerton C.T."/>
            <person name="Barr J.J."/>
            <person name="Slater F.R."/>
            <person name="Bond P.L."/>
            <person name="Tyson G.W."/>
        </authorList>
    </citation>
    <scope>NUCLEOTIDE SEQUENCE [LARGE SCALE GENOMIC DNA]</scope>
    <source>
        <strain evidence="2">BA-91</strain>
    </source>
</reference>
<dbReference type="Proteomes" id="UP000020077">
    <property type="component" value="Unassembled WGS sequence"/>
</dbReference>
<comment type="caution">
    <text evidence="1">The sequence shown here is derived from an EMBL/GenBank/DDBJ whole genome shotgun (WGS) entry which is preliminary data.</text>
</comment>
<proteinExistence type="predicted"/>
<dbReference type="AlphaFoldDB" id="A0A080LYC5"/>
<dbReference type="EMBL" id="JDVG02000154">
    <property type="protein sequence ID" value="KFB73823.1"/>
    <property type="molecule type" value="Genomic_DNA"/>
</dbReference>
<evidence type="ECO:0000313" key="2">
    <source>
        <dbReference type="Proteomes" id="UP000020077"/>
    </source>
</evidence>
<sequence>MIDPAGSSGQLGNLVPGALQTTGVARQSPRHGYLEVAGRIGVEAGDDADPFATTQIQCRLADAKMVVAVGQAALALQRQVEVLAPVVARGDGPTGRFEVEREPVRMANAELPVVRFDQRLEVPRPAAAVVITRIDQQSDLQRELALGGLSGQPTEGDVSGVRPMFHPHALFDRHVADGEAPYRHAALQAERLDMYVSRRRDGSVAPAIGEQRRALFAVDQRRIGLGEYEVTPQRWLQRRHQQPVIAACERAGDGTGGVSAAAVGQPPLAALGLIRLAADFSAKTHDSG</sequence>